<name>A0A0A3Y5C7_BRAJP</name>
<dbReference type="GO" id="GO:0120147">
    <property type="term" value="F:formylglycine-generating oxidase activity"/>
    <property type="evidence" value="ECO:0007669"/>
    <property type="project" value="TreeGrafter"/>
</dbReference>
<dbReference type="Pfam" id="PF03781">
    <property type="entry name" value="FGE-sulfatase"/>
    <property type="match status" value="1"/>
</dbReference>
<dbReference type="PANTHER" id="PTHR23150">
    <property type="entry name" value="SULFATASE MODIFYING FACTOR 1, 2"/>
    <property type="match status" value="1"/>
</dbReference>
<evidence type="ECO:0000313" key="4">
    <source>
        <dbReference type="Proteomes" id="UP000030377"/>
    </source>
</evidence>
<dbReference type="PANTHER" id="PTHR23150:SF19">
    <property type="entry name" value="FORMYLGLYCINE-GENERATING ENZYME"/>
    <property type="match status" value="1"/>
</dbReference>
<evidence type="ECO:0000313" key="3">
    <source>
        <dbReference type="EMBL" id="KGT80551.1"/>
    </source>
</evidence>
<reference evidence="3 4" key="1">
    <citation type="submission" date="2014-09" db="EMBL/GenBank/DDBJ databases">
        <title>Draft genome of Bradyrhizobium japonicum Is-34.</title>
        <authorList>
            <person name="Tsurumaru H."/>
            <person name="Yamakawa T."/>
            <person name="Hashimoto S."/>
            <person name="Okizaki K."/>
            <person name="Kanesaki Y."/>
            <person name="Yoshikawa H."/>
            <person name="Yajima S."/>
        </authorList>
    </citation>
    <scope>NUCLEOTIDE SEQUENCE [LARGE SCALE GENOMIC DNA]</scope>
    <source>
        <strain evidence="3 4">Is-34</strain>
    </source>
</reference>
<protein>
    <submittedName>
        <fullName evidence="3">Nitrate reductase</fullName>
    </submittedName>
</protein>
<dbReference type="AlphaFoldDB" id="A0A0A3Y5C7"/>
<dbReference type="InterPro" id="IPR051043">
    <property type="entry name" value="Sulfatase_Mod_Factor_Kinase"/>
</dbReference>
<comment type="caution">
    <text evidence="3">The sequence shown here is derived from an EMBL/GenBank/DDBJ whole genome shotgun (WGS) entry which is preliminary data.</text>
</comment>
<gene>
    <name evidence="3" type="ORF">MA20_03660</name>
</gene>
<proteinExistence type="predicted"/>
<dbReference type="Proteomes" id="UP000030377">
    <property type="component" value="Unassembled WGS sequence"/>
</dbReference>
<dbReference type="InterPro" id="IPR005532">
    <property type="entry name" value="SUMF_dom"/>
</dbReference>
<dbReference type="InterPro" id="IPR016187">
    <property type="entry name" value="CTDL_fold"/>
</dbReference>
<sequence>MLIAFKLKLLLACAAGLAGPIAVAPLVSDMAVHGTATEPAVVRVAPGGLSYREAGDFTRAGLQAEVPLRAMRFNRPLHIMRHQVSSSDYQLCVQDGACRALDRGVAIASDRPAVQVSWHDAQAYAGWLSRKTGHTYRLPSDAEWAFAAGSRFRDDGAPVDADDPSKRWLSRYERESERDLSDTTAYPFGKFGANEHGIEDLAGNVWEWTSTCFVRSRIDEAGDAGRATVNCGVRVAEGAHRAYVTDFIRDARAGGCAQGVPPANLGFRLVREEPSWVASVSVRWSKVWAARS</sequence>
<feature type="signal peptide" evidence="1">
    <location>
        <begin position="1"/>
        <end position="24"/>
    </location>
</feature>
<feature type="domain" description="Sulfatase-modifying factor enzyme-like" evidence="2">
    <location>
        <begin position="38"/>
        <end position="271"/>
    </location>
</feature>
<dbReference type="InterPro" id="IPR042095">
    <property type="entry name" value="SUMF_sf"/>
</dbReference>
<dbReference type="SUPFAM" id="SSF56436">
    <property type="entry name" value="C-type lectin-like"/>
    <property type="match status" value="1"/>
</dbReference>
<evidence type="ECO:0000256" key="1">
    <source>
        <dbReference type="SAM" id="SignalP"/>
    </source>
</evidence>
<dbReference type="Gene3D" id="3.90.1580.10">
    <property type="entry name" value="paralog of FGE (formylglycine-generating enzyme)"/>
    <property type="match status" value="1"/>
</dbReference>
<evidence type="ECO:0000259" key="2">
    <source>
        <dbReference type="Pfam" id="PF03781"/>
    </source>
</evidence>
<keyword evidence="1" id="KW-0732">Signal</keyword>
<dbReference type="RefSeq" id="WP_028161029.1">
    <property type="nucleotide sequence ID" value="NZ_JANUDC010000001.1"/>
</dbReference>
<dbReference type="STRING" id="375.BKD09_RS10490"/>
<organism evidence="3 4">
    <name type="scientific">Bradyrhizobium japonicum</name>
    <dbReference type="NCBI Taxonomy" id="375"/>
    <lineage>
        <taxon>Bacteria</taxon>
        <taxon>Pseudomonadati</taxon>
        <taxon>Pseudomonadota</taxon>
        <taxon>Alphaproteobacteria</taxon>
        <taxon>Hyphomicrobiales</taxon>
        <taxon>Nitrobacteraceae</taxon>
        <taxon>Bradyrhizobium</taxon>
    </lineage>
</organism>
<dbReference type="EMBL" id="JRPN01000003">
    <property type="protein sequence ID" value="KGT80551.1"/>
    <property type="molecule type" value="Genomic_DNA"/>
</dbReference>
<accession>A0A0A3Y5C7</accession>
<feature type="chain" id="PRO_5002005307" evidence="1">
    <location>
        <begin position="25"/>
        <end position="292"/>
    </location>
</feature>